<evidence type="ECO:0000313" key="1">
    <source>
        <dbReference type="EMBL" id="EFX71752.1"/>
    </source>
</evidence>
<dbReference type="KEGG" id="dpx:DAPPUDRAFT_308750"/>
<accession>E9H974</accession>
<evidence type="ECO:0008006" key="3">
    <source>
        <dbReference type="Google" id="ProtNLM"/>
    </source>
</evidence>
<reference evidence="1 2" key="1">
    <citation type="journal article" date="2011" name="Science">
        <title>The ecoresponsive genome of Daphnia pulex.</title>
        <authorList>
            <person name="Colbourne J.K."/>
            <person name="Pfrender M.E."/>
            <person name="Gilbert D."/>
            <person name="Thomas W.K."/>
            <person name="Tucker A."/>
            <person name="Oakley T.H."/>
            <person name="Tokishita S."/>
            <person name="Aerts A."/>
            <person name="Arnold G.J."/>
            <person name="Basu M.K."/>
            <person name="Bauer D.J."/>
            <person name="Caceres C.E."/>
            <person name="Carmel L."/>
            <person name="Casola C."/>
            <person name="Choi J.H."/>
            <person name="Detter J.C."/>
            <person name="Dong Q."/>
            <person name="Dusheyko S."/>
            <person name="Eads B.D."/>
            <person name="Frohlich T."/>
            <person name="Geiler-Samerotte K.A."/>
            <person name="Gerlach D."/>
            <person name="Hatcher P."/>
            <person name="Jogdeo S."/>
            <person name="Krijgsveld J."/>
            <person name="Kriventseva E.V."/>
            <person name="Kultz D."/>
            <person name="Laforsch C."/>
            <person name="Lindquist E."/>
            <person name="Lopez J."/>
            <person name="Manak J.R."/>
            <person name="Muller J."/>
            <person name="Pangilinan J."/>
            <person name="Patwardhan R.P."/>
            <person name="Pitluck S."/>
            <person name="Pritham E.J."/>
            <person name="Rechtsteiner A."/>
            <person name="Rho M."/>
            <person name="Rogozin I.B."/>
            <person name="Sakarya O."/>
            <person name="Salamov A."/>
            <person name="Schaack S."/>
            <person name="Shapiro H."/>
            <person name="Shiga Y."/>
            <person name="Skalitzky C."/>
            <person name="Smith Z."/>
            <person name="Souvorov A."/>
            <person name="Sung W."/>
            <person name="Tang Z."/>
            <person name="Tsuchiya D."/>
            <person name="Tu H."/>
            <person name="Vos H."/>
            <person name="Wang M."/>
            <person name="Wolf Y.I."/>
            <person name="Yamagata H."/>
            <person name="Yamada T."/>
            <person name="Ye Y."/>
            <person name="Shaw J.R."/>
            <person name="Andrews J."/>
            <person name="Crease T.J."/>
            <person name="Tang H."/>
            <person name="Lucas S.M."/>
            <person name="Robertson H.M."/>
            <person name="Bork P."/>
            <person name="Koonin E.V."/>
            <person name="Zdobnov E.M."/>
            <person name="Grigoriev I.V."/>
            <person name="Lynch M."/>
            <person name="Boore J.L."/>
        </authorList>
    </citation>
    <scope>NUCLEOTIDE SEQUENCE [LARGE SCALE GENOMIC DNA]</scope>
</reference>
<dbReference type="Gene3D" id="3.30.200.20">
    <property type="entry name" value="Phosphorylase Kinase, domain 1"/>
    <property type="match status" value="1"/>
</dbReference>
<dbReference type="AlphaFoldDB" id="E9H974"/>
<protein>
    <recommendedName>
        <fullName evidence="3">Protein kinase domain-containing protein</fullName>
    </recommendedName>
</protein>
<sequence>MSCHLCISVTAFSKEHTEIYIDSINKMILQPKTTSTHRCLYTAFEIFRGAPSITIDKIIKLGEGSLGTVYRRKRKGIPVAVKEIKLQNMDTKFFQREEKENMK</sequence>
<evidence type="ECO:0000313" key="2">
    <source>
        <dbReference type="Proteomes" id="UP000000305"/>
    </source>
</evidence>
<keyword evidence="2" id="KW-1185">Reference proteome</keyword>
<dbReference type="HOGENOM" id="CLU_2266423_0_0_1"/>
<dbReference type="EMBL" id="GL732607">
    <property type="protein sequence ID" value="EFX71752.1"/>
    <property type="molecule type" value="Genomic_DNA"/>
</dbReference>
<organism evidence="1 2">
    <name type="scientific">Daphnia pulex</name>
    <name type="common">Water flea</name>
    <dbReference type="NCBI Taxonomy" id="6669"/>
    <lineage>
        <taxon>Eukaryota</taxon>
        <taxon>Metazoa</taxon>
        <taxon>Ecdysozoa</taxon>
        <taxon>Arthropoda</taxon>
        <taxon>Crustacea</taxon>
        <taxon>Branchiopoda</taxon>
        <taxon>Diplostraca</taxon>
        <taxon>Cladocera</taxon>
        <taxon>Anomopoda</taxon>
        <taxon>Daphniidae</taxon>
        <taxon>Daphnia</taxon>
    </lineage>
</organism>
<proteinExistence type="predicted"/>
<dbReference type="InParanoid" id="E9H974"/>
<gene>
    <name evidence="1" type="ORF">DAPPUDRAFT_308750</name>
</gene>
<dbReference type="Proteomes" id="UP000000305">
    <property type="component" value="Unassembled WGS sequence"/>
</dbReference>
<name>E9H974_DAPPU</name>
<dbReference type="InterPro" id="IPR011009">
    <property type="entry name" value="Kinase-like_dom_sf"/>
</dbReference>
<dbReference type="SUPFAM" id="SSF56112">
    <property type="entry name" value="Protein kinase-like (PK-like)"/>
    <property type="match status" value="1"/>
</dbReference>